<evidence type="ECO:0000313" key="2">
    <source>
        <dbReference type="EMBL" id="CAD9076322.1"/>
    </source>
</evidence>
<keyword evidence="1" id="KW-1133">Transmembrane helix</keyword>
<keyword evidence="1" id="KW-0472">Membrane</keyword>
<keyword evidence="1" id="KW-0812">Transmembrane</keyword>
<accession>A0A7S1KK79</accession>
<protein>
    <recommendedName>
        <fullName evidence="3">Transmembrane protein</fullName>
    </recommendedName>
</protein>
<sequence length="200" mass="20907">MQTSDEVKARRNKLTSAAANAEADAAPIDEDEQEAIIASFSQQLARDALFWRSLVGGLASLAALACATVAGALFARLIYPNTGPTSPTLSDSAAGRLLALVCSTVSMIGAAACAALIGFTLSSPQSAEPQPPPPSASASLWSSLCSCYVLRQHTNTLLQLEKLCVLVSLMGESVFFVELMNGRSVSVCVTGVLVGMRRWV</sequence>
<feature type="transmembrane region" description="Helical" evidence="1">
    <location>
        <begin position="49"/>
        <end position="77"/>
    </location>
</feature>
<proteinExistence type="predicted"/>
<gene>
    <name evidence="2" type="ORF">VBRA1451_LOCUS31410</name>
</gene>
<dbReference type="EMBL" id="HBGB01053659">
    <property type="protein sequence ID" value="CAD9076322.1"/>
    <property type="molecule type" value="Transcribed_RNA"/>
</dbReference>
<reference evidence="2" key="1">
    <citation type="submission" date="2021-01" db="EMBL/GenBank/DDBJ databases">
        <authorList>
            <person name="Corre E."/>
            <person name="Pelletier E."/>
            <person name="Niang G."/>
            <person name="Scheremetjew M."/>
            <person name="Finn R."/>
            <person name="Kale V."/>
            <person name="Holt S."/>
            <person name="Cochrane G."/>
            <person name="Meng A."/>
            <person name="Brown T."/>
            <person name="Cohen L."/>
        </authorList>
    </citation>
    <scope>NUCLEOTIDE SEQUENCE</scope>
    <source>
        <strain evidence="2">CCMP3346</strain>
    </source>
</reference>
<organism evidence="2">
    <name type="scientific">Vitrella brassicaformis</name>
    <dbReference type="NCBI Taxonomy" id="1169539"/>
    <lineage>
        <taxon>Eukaryota</taxon>
        <taxon>Sar</taxon>
        <taxon>Alveolata</taxon>
        <taxon>Colpodellida</taxon>
        <taxon>Vitrellaceae</taxon>
        <taxon>Vitrella</taxon>
    </lineage>
</organism>
<evidence type="ECO:0008006" key="3">
    <source>
        <dbReference type="Google" id="ProtNLM"/>
    </source>
</evidence>
<dbReference type="AlphaFoldDB" id="A0A7S1KK79"/>
<name>A0A7S1KK79_9ALVE</name>
<evidence type="ECO:0000256" key="1">
    <source>
        <dbReference type="SAM" id="Phobius"/>
    </source>
</evidence>
<feature type="transmembrane region" description="Helical" evidence="1">
    <location>
        <begin position="97"/>
        <end position="121"/>
    </location>
</feature>